<dbReference type="PIRSF" id="PIRSF006091">
    <property type="entry name" value="E_trnsport_RnfG"/>
    <property type="match status" value="1"/>
</dbReference>
<dbReference type="InterPro" id="IPR010209">
    <property type="entry name" value="Ion_transpt_RnfG/RsxG"/>
</dbReference>
<reference evidence="7" key="1">
    <citation type="submission" date="2019-08" db="EMBL/GenBank/DDBJ databases">
        <authorList>
            <person name="Kucharzyk K."/>
            <person name="Murdoch R.W."/>
            <person name="Higgins S."/>
            <person name="Loffler F."/>
        </authorList>
    </citation>
    <scope>NUCLEOTIDE SEQUENCE</scope>
</reference>
<evidence type="ECO:0000256" key="2">
    <source>
        <dbReference type="ARBA" id="ARBA00022553"/>
    </source>
</evidence>
<dbReference type="Pfam" id="PF04205">
    <property type="entry name" value="FMN_bind"/>
    <property type="match status" value="1"/>
</dbReference>
<dbReference type="GO" id="GO:0005886">
    <property type="term" value="C:plasma membrane"/>
    <property type="evidence" value="ECO:0007669"/>
    <property type="project" value="InterPro"/>
</dbReference>
<evidence type="ECO:0000256" key="1">
    <source>
        <dbReference type="ARBA" id="ARBA00022448"/>
    </source>
</evidence>
<dbReference type="AlphaFoldDB" id="A0A645B726"/>
<evidence type="ECO:0000256" key="3">
    <source>
        <dbReference type="ARBA" id="ARBA00022630"/>
    </source>
</evidence>
<dbReference type="PANTHER" id="PTHR36118">
    <property type="entry name" value="ION-TRANSLOCATING OXIDOREDUCTASE COMPLEX SUBUNIT G"/>
    <property type="match status" value="1"/>
</dbReference>
<evidence type="ECO:0000256" key="5">
    <source>
        <dbReference type="ARBA" id="ARBA00022982"/>
    </source>
</evidence>
<gene>
    <name evidence="7" type="primary">rsxG_27</name>
    <name evidence="7" type="ORF">SDC9_105788</name>
</gene>
<keyword evidence="2" id="KW-0597">Phosphoprotein</keyword>
<evidence type="ECO:0000313" key="7">
    <source>
        <dbReference type="EMBL" id="MPM58953.1"/>
    </source>
</evidence>
<dbReference type="GO" id="GO:0010181">
    <property type="term" value="F:FMN binding"/>
    <property type="evidence" value="ECO:0007669"/>
    <property type="project" value="InterPro"/>
</dbReference>
<evidence type="ECO:0000256" key="4">
    <source>
        <dbReference type="ARBA" id="ARBA00022643"/>
    </source>
</evidence>
<name>A0A645B726_9ZZZZ</name>
<evidence type="ECO:0000259" key="6">
    <source>
        <dbReference type="SMART" id="SM00900"/>
    </source>
</evidence>
<proteinExistence type="predicted"/>
<keyword evidence="5" id="KW-0249">Electron transport</keyword>
<protein>
    <submittedName>
        <fullName evidence="7">Electron transport complex subunit RsxG</fullName>
    </submittedName>
</protein>
<keyword evidence="4" id="KW-0288">FMN</keyword>
<keyword evidence="1" id="KW-0813">Transport</keyword>
<dbReference type="GO" id="GO:0022900">
    <property type="term" value="P:electron transport chain"/>
    <property type="evidence" value="ECO:0007669"/>
    <property type="project" value="InterPro"/>
</dbReference>
<dbReference type="InterPro" id="IPR007329">
    <property type="entry name" value="FMN-bd"/>
</dbReference>
<dbReference type="PANTHER" id="PTHR36118:SF1">
    <property type="entry name" value="ION-TRANSLOCATING OXIDOREDUCTASE COMPLEX SUBUNIT G"/>
    <property type="match status" value="1"/>
</dbReference>
<accession>A0A645B726</accession>
<keyword evidence="3" id="KW-0285">Flavoprotein</keyword>
<comment type="caution">
    <text evidence="7">The sequence shown here is derived from an EMBL/GenBank/DDBJ whole genome shotgun (WGS) entry which is preliminary data.</text>
</comment>
<dbReference type="GO" id="GO:0009055">
    <property type="term" value="F:electron transfer activity"/>
    <property type="evidence" value="ECO:0007669"/>
    <property type="project" value="InterPro"/>
</dbReference>
<organism evidence="7">
    <name type="scientific">bioreactor metagenome</name>
    <dbReference type="NCBI Taxonomy" id="1076179"/>
    <lineage>
        <taxon>unclassified sequences</taxon>
        <taxon>metagenomes</taxon>
        <taxon>ecological metagenomes</taxon>
    </lineage>
</organism>
<sequence>MNINKISSSDMPGILKTALVLLAVCTICASLLAAAYVVTAPIIAANSEVEVKSALSGIFPDYSSRTEAKYEADKDVDRVMTVYDAGGSVLGYAAEVSPSGFANDITMIIGISTDFKVIKIAIISISETAGIGSRVNNESYLSTYAGAGSDVNFGNGVDAISGATYSSRGVLRGVKAAITACEALYKEE</sequence>
<feature type="domain" description="FMN-binding" evidence="6">
    <location>
        <begin position="100"/>
        <end position="181"/>
    </location>
</feature>
<dbReference type="SMART" id="SM00900">
    <property type="entry name" value="FMN_bind"/>
    <property type="match status" value="1"/>
</dbReference>
<dbReference type="EMBL" id="VSSQ01017043">
    <property type="protein sequence ID" value="MPM58953.1"/>
    <property type="molecule type" value="Genomic_DNA"/>
</dbReference>